<proteinExistence type="predicted"/>
<sequence>MSRQATTTAFHKSKTLDNKYMLGDEIGKGAYGRVYKGLDLENGDFVAIKQVSLENIAQEDLNIIMQEIDLLKNLNHKNIVKYLGSLKTKTHLHIILEYVENGSLANIIKPNKFGPFPESLVAVYIAQVLEGLVYLHEQGVIHRDIKGANILTTKEGLVKLADFGVATKLTEADVNTHSVVGTPYWMAPEVIEMSGVCAASDIWSVGCTVIELLTCVPPYYDLQPMPALFRIVQDEHPPIPDSLSPAITDFLRQCFKKDARQRPDAKTLLSHPWIQNSRRVLQSSLRHSGTLRNIEEDGLDKGEISNGDDQSIIESSSAEKVEGSGKELLSTAAEVIRSKEEHGANSIPDEERTNSYCDDGISDQVPTLAIHERTPMHTASDRLATNHDGPASNSTVLRESSRLREQEEMLNNGESGSSELRSKGILSKRIDGKGASTHLESDSFAFGLNSQEYTHRKSIKASMVSSEAELSKFSDPPGDASLDDLFHPFEKNLEDHAAEASTSASSSHAKGNGFADSGKNDLATKLRATIAQKQMEKELGHGNGGDLLRLVMGVLKDDVIDMDGLGFDDKLPAENLFHLQAVEFSKLVSSLRPDEPEDVIVSACQKLTAFFHQRPEQKIVFVTQHGLLPLMELLEVPRTRVICSVLQLLNQIIKDNTDFQENACLVGLIPIVMSFAVPDRPREVRMEAAYFLQQLCQSSSLTLQMFIACRGIPILVGFLEADYAKYREMVHLAIDGMWQVFKLQRSTPRNDFCRIAAKNGILLRLINTLYSLNEATRLASISGGGGFPSDGLVPRPRSGPLDASLVQAETSTYGIDQSDHFKSKHGVMDHLLPSGTQELSRASASHSPDSRFFALDPDRPHSSNTSVEASGSSKLTDSTLSDKGMTDRWKNDPFRTEFDPRLLRGTSSGNRTSIDRSPKLTEGGQSGFSAASTNQQENVRPLLSLLDKEPPSRHFSGQLEYVRHLTGLEKHESIMPLLHTSADKKTNGLEFLMAEFAEVSGRGKENSNEEPLPKNSQKSANKKLGLQASNDGIASTSGLVSQTASGVLSGSGVLNARPGSAASSGLLSHWNADIAREYLDKVADLLLEFARADTRVKSYMCSQSLLSRLFQMFNKIEPPILLKLLECINHLSTDPHCLEHLQRADAIKYLIPNLDLKDGPLVSKIHHEVLNALFNLCKINKRRQEQAAENGIIPHLMQFIMSDSPLKHFALPLLCDMAHASRNSREQLRAHGGLDVYLSLLEDELWSVTALDSIAVCLAHDNDSRKVEQALLKKDAVQKLVKFFENCPEQHFLHILEPFLKIITKSSRINTTLAVNGLTPLLISRLDHQDAIARLNLLKLIKAVYEHHPRPKQLIVENDLPQKLQNLIEERRDGQSSGGQVLVKQMATSLLKALHINTVL</sequence>
<protein>
    <submittedName>
        <fullName evidence="1">Uncharacterized protein</fullName>
    </submittedName>
</protein>
<dbReference type="Proteomes" id="UP001060085">
    <property type="component" value="Linkage Group LG07"/>
</dbReference>
<evidence type="ECO:0000313" key="2">
    <source>
        <dbReference type="Proteomes" id="UP001060085"/>
    </source>
</evidence>
<evidence type="ECO:0000313" key="1">
    <source>
        <dbReference type="EMBL" id="KAI5653572.1"/>
    </source>
</evidence>
<reference evidence="2" key="1">
    <citation type="journal article" date="2023" name="Nat. Plants">
        <title>Single-cell RNA sequencing provides a high-resolution roadmap for understanding the multicellular compartmentation of specialized metabolism.</title>
        <authorList>
            <person name="Sun S."/>
            <person name="Shen X."/>
            <person name="Li Y."/>
            <person name="Li Y."/>
            <person name="Wang S."/>
            <person name="Li R."/>
            <person name="Zhang H."/>
            <person name="Shen G."/>
            <person name="Guo B."/>
            <person name="Wei J."/>
            <person name="Xu J."/>
            <person name="St-Pierre B."/>
            <person name="Chen S."/>
            <person name="Sun C."/>
        </authorList>
    </citation>
    <scope>NUCLEOTIDE SEQUENCE [LARGE SCALE GENOMIC DNA]</scope>
</reference>
<organism evidence="1 2">
    <name type="scientific">Catharanthus roseus</name>
    <name type="common">Madagascar periwinkle</name>
    <name type="synonym">Vinca rosea</name>
    <dbReference type="NCBI Taxonomy" id="4058"/>
    <lineage>
        <taxon>Eukaryota</taxon>
        <taxon>Viridiplantae</taxon>
        <taxon>Streptophyta</taxon>
        <taxon>Embryophyta</taxon>
        <taxon>Tracheophyta</taxon>
        <taxon>Spermatophyta</taxon>
        <taxon>Magnoliopsida</taxon>
        <taxon>eudicotyledons</taxon>
        <taxon>Gunneridae</taxon>
        <taxon>Pentapetalae</taxon>
        <taxon>asterids</taxon>
        <taxon>lamiids</taxon>
        <taxon>Gentianales</taxon>
        <taxon>Apocynaceae</taxon>
        <taxon>Rauvolfioideae</taxon>
        <taxon>Vinceae</taxon>
        <taxon>Catharanthinae</taxon>
        <taxon>Catharanthus</taxon>
    </lineage>
</organism>
<comment type="caution">
    <text evidence="1">The sequence shown here is derived from an EMBL/GenBank/DDBJ whole genome shotgun (WGS) entry which is preliminary data.</text>
</comment>
<keyword evidence="2" id="KW-1185">Reference proteome</keyword>
<gene>
    <name evidence="1" type="ORF">M9H77_30759</name>
</gene>
<name>A0ACB9ZZG3_CATRO</name>
<accession>A0ACB9ZZG3</accession>
<dbReference type="EMBL" id="CM044707">
    <property type="protein sequence ID" value="KAI5653572.1"/>
    <property type="molecule type" value="Genomic_DNA"/>
</dbReference>